<reference evidence="23" key="2">
    <citation type="submission" date="2025-09" db="UniProtKB">
        <authorList>
            <consortium name="Ensembl"/>
        </authorList>
    </citation>
    <scope>IDENTIFICATION</scope>
</reference>
<evidence type="ECO:0000256" key="1">
    <source>
        <dbReference type="ARBA" id="ARBA00000900"/>
    </source>
</evidence>
<dbReference type="EC" id="2.3.2.27" evidence="4"/>
<evidence type="ECO:0000256" key="4">
    <source>
        <dbReference type="ARBA" id="ARBA00012483"/>
    </source>
</evidence>
<feature type="transmembrane region" description="Helical" evidence="21">
    <location>
        <begin position="398"/>
        <end position="418"/>
    </location>
</feature>
<keyword evidence="6 21" id="KW-0812">Transmembrane</keyword>
<dbReference type="Gene3D" id="3.30.40.10">
    <property type="entry name" value="Zinc/RING finger domain, C3HC4 (zinc finger)"/>
    <property type="match status" value="1"/>
</dbReference>
<evidence type="ECO:0000256" key="9">
    <source>
        <dbReference type="ARBA" id="ARBA00022786"/>
    </source>
</evidence>
<evidence type="ECO:0000256" key="7">
    <source>
        <dbReference type="ARBA" id="ARBA00022723"/>
    </source>
</evidence>
<dbReference type="PANTHER" id="PTHR13145:SF0">
    <property type="entry name" value="E3 UBIQUITIN-PROTEIN LIGASE MARCHF6"/>
    <property type="match status" value="1"/>
</dbReference>
<evidence type="ECO:0000256" key="12">
    <source>
        <dbReference type="ARBA" id="ARBA00022843"/>
    </source>
</evidence>
<evidence type="ECO:0000256" key="14">
    <source>
        <dbReference type="ARBA" id="ARBA00022990"/>
    </source>
</evidence>
<comment type="subunit">
    <text evidence="16">Interacts with DIO2. Interacts with SQLE.</text>
</comment>
<keyword evidence="15 21" id="KW-0472">Membrane</keyword>
<keyword evidence="5" id="KW-0808">Transferase</keyword>
<evidence type="ECO:0000256" key="3">
    <source>
        <dbReference type="ARBA" id="ARBA00004906"/>
    </source>
</evidence>
<feature type="transmembrane region" description="Helical" evidence="21">
    <location>
        <begin position="100"/>
        <end position="118"/>
    </location>
</feature>
<dbReference type="AlphaFoldDB" id="A0A8B9ZST7"/>
<dbReference type="SUPFAM" id="SSF57850">
    <property type="entry name" value="RING/U-box"/>
    <property type="match status" value="1"/>
</dbReference>
<evidence type="ECO:0000256" key="19">
    <source>
        <dbReference type="ARBA" id="ARBA00083917"/>
    </source>
</evidence>
<organism evidence="23 24">
    <name type="scientific">Anas zonorhyncha</name>
    <name type="common">Eastern spot-billed duck</name>
    <dbReference type="NCBI Taxonomy" id="75864"/>
    <lineage>
        <taxon>Eukaryota</taxon>
        <taxon>Metazoa</taxon>
        <taxon>Chordata</taxon>
        <taxon>Craniata</taxon>
        <taxon>Vertebrata</taxon>
        <taxon>Euteleostomi</taxon>
        <taxon>Archelosauria</taxon>
        <taxon>Archosauria</taxon>
        <taxon>Dinosauria</taxon>
        <taxon>Saurischia</taxon>
        <taxon>Theropoda</taxon>
        <taxon>Coelurosauria</taxon>
        <taxon>Aves</taxon>
        <taxon>Neognathae</taxon>
        <taxon>Galloanserae</taxon>
        <taxon>Anseriformes</taxon>
        <taxon>Anatidae</taxon>
        <taxon>Anatinae</taxon>
        <taxon>Anas</taxon>
    </lineage>
</organism>
<evidence type="ECO:0000256" key="11">
    <source>
        <dbReference type="ARBA" id="ARBA00022833"/>
    </source>
</evidence>
<dbReference type="GO" id="GO:0005789">
    <property type="term" value="C:endoplasmic reticulum membrane"/>
    <property type="evidence" value="ECO:0007669"/>
    <property type="project" value="UniProtKB-SubCell"/>
</dbReference>
<keyword evidence="13 21" id="KW-1133">Transmembrane helix</keyword>
<dbReference type="PROSITE" id="PS51292">
    <property type="entry name" value="ZF_RING_CH"/>
    <property type="match status" value="1"/>
</dbReference>
<proteinExistence type="predicted"/>
<comment type="subcellular location">
    <subcellularLocation>
        <location evidence="2">Endoplasmic reticulum membrane</location>
        <topology evidence="2">Multi-pass membrane protein</topology>
    </subcellularLocation>
</comment>
<feature type="transmembrane region" description="Helical" evidence="21">
    <location>
        <begin position="456"/>
        <end position="478"/>
    </location>
</feature>
<evidence type="ECO:0000256" key="13">
    <source>
        <dbReference type="ARBA" id="ARBA00022989"/>
    </source>
</evidence>
<dbReference type="GO" id="GO:0061630">
    <property type="term" value="F:ubiquitin protein ligase activity"/>
    <property type="evidence" value="ECO:0007669"/>
    <property type="project" value="UniProtKB-EC"/>
</dbReference>
<keyword evidence="7" id="KW-0479">Metal-binding</keyword>
<feature type="transmembrane region" description="Helical" evidence="21">
    <location>
        <begin position="780"/>
        <end position="803"/>
    </location>
</feature>
<dbReference type="PANTHER" id="PTHR13145">
    <property type="entry name" value="SSM4 PROTEIN"/>
    <property type="match status" value="1"/>
</dbReference>
<comment type="pathway">
    <text evidence="3">Protein modification; protein ubiquitination.</text>
</comment>
<keyword evidence="8" id="KW-0863">Zinc-finger</keyword>
<dbReference type="InterPro" id="IPR011016">
    <property type="entry name" value="Znf_RING-CH"/>
</dbReference>
<feature type="region of interest" description="Disordered" evidence="20">
    <location>
        <begin position="215"/>
        <end position="243"/>
    </location>
</feature>
<name>A0A8B9ZST7_9AVES</name>
<evidence type="ECO:0000256" key="10">
    <source>
        <dbReference type="ARBA" id="ARBA00022824"/>
    </source>
</evidence>
<feature type="domain" description="RING-CH-type" evidence="22">
    <location>
        <begin position="1"/>
        <end position="62"/>
    </location>
</feature>
<keyword evidence="9" id="KW-0833">Ubl conjugation pathway</keyword>
<keyword evidence="10" id="KW-0256">Endoplasmic reticulum</keyword>
<evidence type="ECO:0000256" key="6">
    <source>
        <dbReference type="ARBA" id="ARBA00022692"/>
    </source>
</evidence>
<dbReference type="Pfam" id="PF12906">
    <property type="entry name" value="RINGv"/>
    <property type="match status" value="1"/>
</dbReference>
<accession>A0A8B9ZST7</accession>
<dbReference type="GO" id="GO:0036503">
    <property type="term" value="P:ERAD pathway"/>
    <property type="evidence" value="ECO:0007669"/>
    <property type="project" value="TreeGrafter"/>
</dbReference>
<feature type="transmembrane region" description="Helical" evidence="21">
    <location>
        <begin position="823"/>
        <end position="842"/>
    </location>
</feature>
<evidence type="ECO:0000256" key="21">
    <source>
        <dbReference type="SAM" id="Phobius"/>
    </source>
</evidence>
<sequence length="856" mass="96828">METAEEDICRVCRSEGTPEKPLYHPCVCTGSIKFIHQECLVQWLKHSRKEYCELCKHRFAFTPIYSPDMPSRLPIQDIFAGLVTSIGTAIRYWFHYTLVAFAWLGVVPLTACRIYKCLFTGSVSSLLTLPLDILSTENLLADCLQGCFVVTCTLCAFISLVWLREQIVHGGAPQWLEQNQQQPLNGVGQQNEAQAVANGGVENAVLDQPANPAAENAVVGENPEIQEEQVDEEEEDNEDEEDAVVEDAADANNGAQDDMNWNALEWDRAAEELTWERMLGLDGSLVFLEHVFWVVSLNTLFILVFAFCPYHIGHFSIVGLGFEEYVQASHFEGLITTIVGYVLLAVTLIVCHGLAALVKFHRSRRLLGVCYIVVKEMFDATLKDRELSFQSAPGTTMFLHWLVGMVYVFYFASFILLLREVLRPGVLWFLRNLNDPDFNPVQEMIHLPIYRHLRRFILSVIVFGSIVLLMLWLPIRIIKNLLPNFLPYNVMLYSDAPVSELSLELLLLQVVLPALLEQGHTRQWLKGLVRAWTVTAGYLLDLHSYLLGDQEENENNANQQPNNQHARNNNAIPVVGEGLHAAHQAILQQGGPVGFQPYRRPLKFPLRIFLLIVFMCITLLIASLICLTLPVFAGRWLMSFWTGTAKIHELYTAACGLYVCWLTIRAVTVLVAWMPQGRRVIFQKVKEWSLMIMKTLIVAILLAGVVPLLLGLLFELVIVAPLRVPLDQTPLFYPWQDWALGVLHAKIIAAITLMGPQWWLKTVIEQVYANGIRNIDLQFIICKLAAPAISVLLLSLCVPYIIASGVVPLLGVTAEMQNLVQRRIYPFLLMVVVLMGILSFQVRQFKRLYEHIKNDK</sequence>
<dbReference type="GO" id="GO:0008270">
    <property type="term" value="F:zinc ion binding"/>
    <property type="evidence" value="ECO:0007669"/>
    <property type="project" value="UniProtKB-KW"/>
</dbReference>
<evidence type="ECO:0000313" key="23">
    <source>
        <dbReference type="Ensembl" id="ENSAZOP00000013492.1"/>
    </source>
</evidence>
<dbReference type="InterPro" id="IPR013083">
    <property type="entry name" value="Znf_RING/FYVE/PHD"/>
</dbReference>
<evidence type="ECO:0000256" key="5">
    <source>
        <dbReference type="ARBA" id="ARBA00022679"/>
    </source>
</evidence>
<evidence type="ECO:0000259" key="22">
    <source>
        <dbReference type="PROSITE" id="PS51292"/>
    </source>
</evidence>
<keyword evidence="12" id="KW-0832">Ubl conjugation</keyword>
<keyword evidence="14" id="KW-0007">Acetylation</keyword>
<dbReference type="Pfam" id="PF23113">
    <property type="entry name" value="MARCHF6_C"/>
    <property type="match status" value="1"/>
</dbReference>
<evidence type="ECO:0000313" key="24">
    <source>
        <dbReference type="Proteomes" id="UP000694549"/>
    </source>
</evidence>
<comment type="catalytic activity">
    <reaction evidence="1">
        <text>S-ubiquitinyl-[E2 ubiquitin-conjugating enzyme]-L-cysteine + [acceptor protein]-L-lysine = [E2 ubiquitin-conjugating enzyme]-L-cysteine + N(6)-ubiquitinyl-[acceptor protein]-L-lysine.</text>
        <dbReference type="EC" id="2.3.2.27"/>
    </reaction>
</comment>
<dbReference type="InterPro" id="IPR056521">
    <property type="entry name" value="MARCHF6-like_C"/>
</dbReference>
<keyword evidence="24" id="KW-1185">Reference proteome</keyword>
<dbReference type="Ensembl" id="ENSAZOT00000014500.1">
    <property type="protein sequence ID" value="ENSAZOP00000013492.1"/>
    <property type="gene ID" value="ENSAZOG00000008287.1"/>
</dbReference>
<protein>
    <recommendedName>
        <fullName evidence="17">E3 ubiquitin-protein ligase MARCHF6</fullName>
        <ecNumber evidence="4">2.3.2.27</ecNumber>
    </recommendedName>
    <alternativeName>
        <fullName evidence="19">Membrane-associated RING finger protein 6</fullName>
    </alternativeName>
    <alternativeName>
        <fullName evidence="18">Membrane-associated RING-CH protein VI</fullName>
    </alternativeName>
</protein>
<evidence type="ECO:0000256" key="15">
    <source>
        <dbReference type="ARBA" id="ARBA00023136"/>
    </source>
</evidence>
<evidence type="ECO:0000256" key="16">
    <source>
        <dbReference type="ARBA" id="ARBA00064724"/>
    </source>
</evidence>
<dbReference type="SMART" id="SM00744">
    <property type="entry name" value="RINGv"/>
    <property type="match status" value="1"/>
</dbReference>
<feature type="transmembrane region" description="Helical" evidence="21">
    <location>
        <begin position="695"/>
        <end position="718"/>
    </location>
</feature>
<evidence type="ECO:0000256" key="20">
    <source>
        <dbReference type="SAM" id="MobiDB-lite"/>
    </source>
</evidence>
<feature type="transmembrane region" description="Helical" evidence="21">
    <location>
        <begin position="139"/>
        <end position="163"/>
    </location>
</feature>
<dbReference type="FunFam" id="3.30.40.10:FF:000096">
    <property type="entry name" value="E3 ubiquitin-protein ligase MARCH6"/>
    <property type="match status" value="1"/>
</dbReference>
<feature type="transmembrane region" description="Helical" evidence="21">
    <location>
        <begin position="291"/>
        <end position="312"/>
    </location>
</feature>
<feature type="transmembrane region" description="Helical" evidence="21">
    <location>
        <begin position="650"/>
        <end position="674"/>
    </location>
</feature>
<keyword evidence="11" id="KW-0862">Zinc</keyword>
<feature type="transmembrane region" description="Helical" evidence="21">
    <location>
        <begin position="738"/>
        <end position="760"/>
    </location>
</feature>
<feature type="compositionally biased region" description="Acidic residues" evidence="20">
    <location>
        <begin position="224"/>
        <end position="243"/>
    </location>
</feature>
<feature type="transmembrane region" description="Helical" evidence="21">
    <location>
        <begin position="333"/>
        <end position="358"/>
    </location>
</feature>
<evidence type="ECO:0000256" key="17">
    <source>
        <dbReference type="ARBA" id="ARBA00069012"/>
    </source>
</evidence>
<reference evidence="23" key="1">
    <citation type="submission" date="2025-08" db="UniProtKB">
        <authorList>
            <consortium name="Ensembl"/>
        </authorList>
    </citation>
    <scope>IDENTIFICATION</scope>
</reference>
<dbReference type="CDD" id="cd16702">
    <property type="entry name" value="RING_CH-C4HC3_MARCH6"/>
    <property type="match status" value="1"/>
</dbReference>
<evidence type="ECO:0000256" key="2">
    <source>
        <dbReference type="ARBA" id="ARBA00004477"/>
    </source>
</evidence>
<feature type="transmembrane region" description="Helical" evidence="21">
    <location>
        <begin position="608"/>
        <end position="630"/>
    </location>
</feature>
<evidence type="ECO:0000256" key="18">
    <source>
        <dbReference type="ARBA" id="ARBA00082010"/>
    </source>
</evidence>
<evidence type="ECO:0000256" key="8">
    <source>
        <dbReference type="ARBA" id="ARBA00022771"/>
    </source>
</evidence>
<dbReference type="Proteomes" id="UP000694549">
    <property type="component" value="Unplaced"/>
</dbReference>